<reference evidence="2" key="1">
    <citation type="journal article" date="2014" name="Front. Microbiol.">
        <title>High frequency of phylogenetically diverse reductive dehalogenase-homologous genes in deep subseafloor sedimentary metagenomes.</title>
        <authorList>
            <person name="Kawai M."/>
            <person name="Futagami T."/>
            <person name="Toyoda A."/>
            <person name="Takaki Y."/>
            <person name="Nishi S."/>
            <person name="Hori S."/>
            <person name="Arai W."/>
            <person name="Tsubouchi T."/>
            <person name="Morono Y."/>
            <person name="Uchiyama I."/>
            <person name="Ito T."/>
            <person name="Fujiyama A."/>
            <person name="Inagaki F."/>
            <person name="Takami H."/>
        </authorList>
    </citation>
    <scope>NUCLEOTIDE SEQUENCE</scope>
    <source>
        <strain evidence="2">Expedition CK06-06</strain>
    </source>
</reference>
<evidence type="ECO:0000259" key="1">
    <source>
        <dbReference type="Pfam" id="PF01425"/>
    </source>
</evidence>
<comment type="caution">
    <text evidence="2">The sequence shown here is derived from an EMBL/GenBank/DDBJ whole genome shotgun (WGS) entry which is preliminary data.</text>
</comment>
<dbReference type="Pfam" id="PF01425">
    <property type="entry name" value="Amidase"/>
    <property type="match status" value="1"/>
</dbReference>
<sequence>MEIHYLTAHQLKERLEKRQISCTEIVKSIYLRIEEVEDRLNSYIRLEKESALSRAGQIDKLISAGSDIEDFMGIPVAIKEDKKSAVLTPQLFLNAEYKNPLKKTSSLKGAITATTTSKTLFDILLFTINSIIVLGGASIPNIEFIKNIYSKLAKKIASSERKE</sequence>
<dbReference type="Gene3D" id="3.90.1300.10">
    <property type="entry name" value="Amidase signature (AS) domain"/>
    <property type="match status" value="1"/>
</dbReference>
<dbReference type="EMBL" id="BART01023465">
    <property type="protein sequence ID" value="GAG92829.1"/>
    <property type="molecule type" value="Genomic_DNA"/>
</dbReference>
<dbReference type="InterPro" id="IPR036928">
    <property type="entry name" value="AS_sf"/>
</dbReference>
<feature type="domain" description="Amidase" evidence="1">
    <location>
        <begin position="24"/>
        <end position="81"/>
    </location>
</feature>
<accession>X1BAF1</accession>
<evidence type="ECO:0000313" key="2">
    <source>
        <dbReference type="EMBL" id="GAG92829.1"/>
    </source>
</evidence>
<protein>
    <recommendedName>
        <fullName evidence="1">Amidase domain-containing protein</fullName>
    </recommendedName>
</protein>
<dbReference type="InterPro" id="IPR023631">
    <property type="entry name" value="Amidase_dom"/>
</dbReference>
<feature type="non-terminal residue" evidence="2">
    <location>
        <position position="163"/>
    </location>
</feature>
<organism evidence="2">
    <name type="scientific">marine sediment metagenome</name>
    <dbReference type="NCBI Taxonomy" id="412755"/>
    <lineage>
        <taxon>unclassified sequences</taxon>
        <taxon>metagenomes</taxon>
        <taxon>ecological metagenomes</taxon>
    </lineage>
</organism>
<gene>
    <name evidence="2" type="ORF">S01H4_42680</name>
</gene>
<dbReference type="AlphaFoldDB" id="X1BAF1"/>
<dbReference type="SUPFAM" id="SSF75304">
    <property type="entry name" value="Amidase signature (AS) enzymes"/>
    <property type="match status" value="1"/>
</dbReference>
<proteinExistence type="predicted"/>
<name>X1BAF1_9ZZZZ</name>